<dbReference type="PROSITE" id="PS50012">
    <property type="entry name" value="RCC1_3"/>
    <property type="match status" value="7"/>
</dbReference>
<dbReference type="STRING" id="1150864.MILUP08_45792"/>
<dbReference type="Gene3D" id="2.60.40.10">
    <property type="entry name" value="Immunoglobulins"/>
    <property type="match status" value="2"/>
</dbReference>
<dbReference type="Proteomes" id="UP000003448">
    <property type="component" value="Unassembled WGS sequence"/>
</dbReference>
<dbReference type="PROSITE" id="PS00626">
    <property type="entry name" value="RCC1_2"/>
    <property type="match status" value="1"/>
</dbReference>
<name>I0LAQ1_9ACTN</name>
<dbReference type="Pfam" id="PF00415">
    <property type="entry name" value="RCC1"/>
    <property type="match status" value="1"/>
</dbReference>
<evidence type="ECO:0000259" key="6">
    <source>
        <dbReference type="Pfam" id="PF25390"/>
    </source>
</evidence>
<comment type="caution">
    <text evidence="7">The sequence shown here is derived from an EMBL/GenBank/DDBJ whole genome shotgun (WGS) entry which is preliminary data.</text>
</comment>
<keyword evidence="8" id="KW-1185">Reference proteome</keyword>
<keyword evidence="4" id="KW-1133">Transmembrane helix</keyword>
<dbReference type="PRINTS" id="PR00633">
    <property type="entry name" value="RCCNDNSATION"/>
</dbReference>
<organism evidence="7 8">
    <name type="scientific">Micromonospora lupini str. Lupac 08</name>
    <dbReference type="NCBI Taxonomy" id="1150864"/>
    <lineage>
        <taxon>Bacteria</taxon>
        <taxon>Bacillati</taxon>
        <taxon>Actinomycetota</taxon>
        <taxon>Actinomycetes</taxon>
        <taxon>Micromonosporales</taxon>
        <taxon>Micromonosporaceae</taxon>
        <taxon>Micromonospora</taxon>
    </lineage>
</organism>
<dbReference type="RefSeq" id="WP_007464279.1">
    <property type="nucleotide sequence ID" value="NZ_HF570108.1"/>
</dbReference>
<feature type="transmembrane region" description="Helical" evidence="4">
    <location>
        <begin position="675"/>
        <end position="694"/>
    </location>
</feature>
<feature type="compositionally biased region" description="Pro residues" evidence="3">
    <location>
        <begin position="631"/>
        <end position="663"/>
    </location>
</feature>
<evidence type="ECO:0000259" key="5">
    <source>
        <dbReference type="Pfam" id="PF16640"/>
    </source>
</evidence>
<evidence type="ECO:0000256" key="4">
    <source>
        <dbReference type="SAM" id="Phobius"/>
    </source>
</evidence>
<gene>
    <name evidence="7" type="ORF">MILUP08_45792</name>
</gene>
<dbReference type="InterPro" id="IPR051553">
    <property type="entry name" value="Ran_GTPase-activating"/>
</dbReference>
<dbReference type="PANTHER" id="PTHR45982:SF1">
    <property type="entry name" value="REGULATOR OF CHROMOSOME CONDENSATION"/>
    <property type="match status" value="1"/>
</dbReference>
<dbReference type="InterPro" id="IPR000408">
    <property type="entry name" value="Reg_chr_condens"/>
</dbReference>
<dbReference type="eggNOG" id="COG5184">
    <property type="taxonomic scope" value="Bacteria"/>
</dbReference>
<sequence length="710" mass="70648">MKQFRTGFLPDVRSGRALFRGPRKKFAALAVLTIGLGIALTDPLPTLAQHAAAATPPSGAATGIGLAWGRDGYGALGVGTATLDDKLSPVRVHLPTGTTISDVAAGAVHSLALTSTGTVLAWGTNYYGVLGNGTKTDNSAQNDSYVPAAVHLPAGTTVTSVAASSTYSLALTATGTVLAWGNNDQGQLGNGTNTDSYLPVPLALPAATTITAIAAATNHGLALTSNGTVLAWGSNGSGQLGNGNTTNSNTPVTVALPAGTTITAIAAAGSHSMALTSTGTVLTWGQDTVLPIPIVFPAGITITAVASGNDHSLALTSTGKVFTWGANYFGSLGNGTFANSSVPVPASVPTDTTITAIAGGNAQSLALTSTGKLLAWGRNNYGQVGNGTRTGSWPGMGVSVPVPVSLAADTKITTMAGGYYHSLAVAAERAPTSTIALRASPSTPDTTQPVTLTATVTCTAGTPTGTVTFLDASNTLGNATLSGSTTATASLTSGSLSPGGHAITGRYDGNDLCPGQQSEPLTVEVVLPECTLDLAATPPGPSTGEPTALTAEVACAAATTGLTPTGTVTFLDGITTLGAAPLSAGPTATATLTTNRLSTGSHTIMARFNGSGPFRDATAQSSVTVTVAPSDPQPSPSDPQPSPSDPQPSPSDPQPSPSGPQRPLPVTGTSLPTNLGSGLLLLLAGVAFVLASAMGRWRRRSGLLDERRNS</sequence>
<feature type="domain" description="Bacterial Ig-like" evidence="5">
    <location>
        <begin position="536"/>
        <end position="627"/>
    </location>
</feature>
<reference evidence="8" key="1">
    <citation type="journal article" date="2012" name="J. Bacteriol.">
        <title>Genome Sequence of Micromonospora lupini Lupac 08, Isolated from Root Nodules of Lupinus angustifolius.</title>
        <authorList>
            <person name="Alonso-Vega P."/>
            <person name="Normand P."/>
            <person name="Bacigalupe R."/>
            <person name="Pujic P."/>
            <person name="Lajus A."/>
            <person name="Vallenet D."/>
            <person name="Carro L."/>
            <person name="Coll P."/>
            <person name="Trujillo M.E."/>
        </authorList>
    </citation>
    <scope>NUCLEOTIDE SEQUENCE [LARGE SCALE GENOMIC DNA]</scope>
    <source>
        <strain evidence="8">Lupac 08</strain>
    </source>
</reference>
<dbReference type="GO" id="GO:0005975">
    <property type="term" value="P:carbohydrate metabolic process"/>
    <property type="evidence" value="ECO:0007669"/>
    <property type="project" value="UniProtKB-ARBA"/>
</dbReference>
<dbReference type="Pfam" id="PF13540">
    <property type="entry name" value="RCC1_2"/>
    <property type="match status" value="1"/>
</dbReference>
<dbReference type="Gene3D" id="2.130.10.30">
    <property type="entry name" value="Regulator of chromosome condensation 1/beta-lactamase-inhibitor protein II"/>
    <property type="match status" value="2"/>
</dbReference>
<dbReference type="Pfam" id="PF25390">
    <property type="entry name" value="WD40_RLD"/>
    <property type="match status" value="1"/>
</dbReference>
<evidence type="ECO:0000256" key="2">
    <source>
        <dbReference type="ARBA" id="ARBA00022737"/>
    </source>
</evidence>
<dbReference type="InterPro" id="IPR032109">
    <property type="entry name" value="Big_3_5"/>
</dbReference>
<dbReference type="InterPro" id="IPR009091">
    <property type="entry name" value="RCC1/BLIP-II"/>
</dbReference>
<keyword evidence="4" id="KW-0472">Membrane</keyword>
<keyword evidence="1" id="KW-0344">Guanine-nucleotide releasing factor</keyword>
<keyword evidence="2" id="KW-0677">Repeat</keyword>
<dbReference type="AlphaFoldDB" id="I0LAQ1"/>
<dbReference type="GO" id="GO:0005085">
    <property type="term" value="F:guanyl-nucleotide exchange factor activity"/>
    <property type="evidence" value="ECO:0007669"/>
    <property type="project" value="TreeGrafter"/>
</dbReference>
<dbReference type="PANTHER" id="PTHR45982">
    <property type="entry name" value="REGULATOR OF CHROMOSOME CONDENSATION"/>
    <property type="match status" value="1"/>
</dbReference>
<dbReference type="InterPro" id="IPR058923">
    <property type="entry name" value="RCC1-like_dom"/>
</dbReference>
<dbReference type="EMBL" id="CAIE01000039">
    <property type="protein sequence ID" value="CCH20898.1"/>
    <property type="molecule type" value="Genomic_DNA"/>
</dbReference>
<feature type="domain" description="Bacterial Ig-like" evidence="5">
    <location>
        <begin position="438"/>
        <end position="525"/>
    </location>
</feature>
<feature type="domain" description="RCC1-like" evidence="6">
    <location>
        <begin position="63"/>
        <end position="287"/>
    </location>
</feature>
<dbReference type="InterPro" id="IPR013783">
    <property type="entry name" value="Ig-like_fold"/>
</dbReference>
<evidence type="ECO:0000256" key="3">
    <source>
        <dbReference type="SAM" id="MobiDB-lite"/>
    </source>
</evidence>
<dbReference type="Pfam" id="PF16640">
    <property type="entry name" value="Big_3_5"/>
    <property type="match status" value="2"/>
</dbReference>
<keyword evidence="4" id="KW-0812">Transmembrane</keyword>
<dbReference type="GO" id="GO:0005737">
    <property type="term" value="C:cytoplasm"/>
    <property type="evidence" value="ECO:0007669"/>
    <property type="project" value="TreeGrafter"/>
</dbReference>
<evidence type="ECO:0000313" key="7">
    <source>
        <dbReference type="EMBL" id="CCH20898.1"/>
    </source>
</evidence>
<proteinExistence type="predicted"/>
<evidence type="ECO:0000313" key="8">
    <source>
        <dbReference type="Proteomes" id="UP000003448"/>
    </source>
</evidence>
<protein>
    <submittedName>
        <fullName evidence="7">Regulator of chromosome condensation, RCC1</fullName>
    </submittedName>
</protein>
<feature type="region of interest" description="Disordered" evidence="3">
    <location>
        <begin position="626"/>
        <end position="670"/>
    </location>
</feature>
<dbReference type="SUPFAM" id="SSF50985">
    <property type="entry name" value="RCC1/BLIP-II"/>
    <property type="match status" value="2"/>
</dbReference>
<evidence type="ECO:0000256" key="1">
    <source>
        <dbReference type="ARBA" id="ARBA00022658"/>
    </source>
</evidence>
<accession>I0LAQ1</accession>